<gene>
    <name evidence="2" type="ORF">GMARGA_LOCUS8849</name>
</gene>
<sequence length="125" mass="14595">MPSTFPERGKKQVWKHWTVIKKDKDKKHPRAQSISERMQKHLNKCLDAPDNAKSPEIRRNYGSYINEEEQKSSRLLLNKALTLAEILSSYPSAFGETPQKFHYGNTKYDDKIMIKSMVNNDKIVE</sequence>
<keyword evidence="3" id="KW-1185">Reference proteome</keyword>
<evidence type="ECO:0000313" key="3">
    <source>
        <dbReference type="Proteomes" id="UP000789901"/>
    </source>
</evidence>
<proteinExistence type="predicted"/>
<evidence type="ECO:0000313" key="2">
    <source>
        <dbReference type="EMBL" id="CAG8641144.1"/>
    </source>
</evidence>
<protein>
    <submittedName>
        <fullName evidence="2">14846_t:CDS:1</fullName>
    </submittedName>
</protein>
<reference evidence="2 3" key="1">
    <citation type="submission" date="2021-06" db="EMBL/GenBank/DDBJ databases">
        <authorList>
            <person name="Kallberg Y."/>
            <person name="Tangrot J."/>
            <person name="Rosling A."/>
        </authorList>
    </citation>
    <scope>NUCLEOTIDE SEQUENCE [LARGE SCALE GENOMIC DNA]</scope>
    <source>
        <strain evidence="2 3">120-4 pot B 10/14</strain>
    </source>
</reference>
<comment type="caution">
    <text evidence="2">The sequence shown here is derived from an EMBL/GenBank/DDBJ whole genome shotgun (WGS) entry which is preliminary data.</text>
</comment>
<accession>A0ABN7UNN4</accession>
<name>A0ABN7UNN4_GIGMA</name>
<organism evidence="2 3">
    <name type="scientific">Gigaspora margarita</name>
    <dbReference type="NCBI Taxonomy" id="4874"/>
    <lineage>
        <taxon>Eukaryota</taxon>
        <taxon>Fungi</taxon>
        <taxon>Fungi incertae sedis</taxon>
        <taxon>Mucoromycota</taxon>
        <taxon>Glomeromycotina</taxon>
        <taxon>Glomeromycetes</taxon>
        <taxon>Diversisporales</taxon>
        <taxon>Gigasporaceae</taxon>
        <taxon>Gigaspora</taxon>
    </lineage>
</organism>
<evidence type="ECO:0000256" key="1">
    <source>
        <dbReference type="SAM" id="MobiDB-lite"/>
    </source>
</evidence>
<dbReference type="Proteomes" id="UP000789901">
    <property type="component" value="Unassembled WGS sequence"/>
</dbReference>
<feature type="region of interest" description="Disordered" evidence="1">
    <location>
        <begin position="21"/>
        <end position="56"/>
    </location>
</feature>
<dbReference type="EMBL" id="CAJVQB010004623">
    <property type="protein sequence ID" value="CAG8641144.1"/>
    <property type="molecule type" value="Genomic_DNA"/>
</dbReference>
<feature type="non-terminal residue" evidence="2">
    <location>
        <position position="125"/>
    </location>
</feature>